<feature type="region of interest" description="Disordered" evidence="4">
    <location>
        <begin position="1"/>
        <end position="31"/>
    </location>
</feature>
<dbReference type="AlphaFoldDB" id="A0AAW8TGR1"/>
<dbReference type="Pfam" id="PF17802">
    <property type="entry name" value="SpaA"/>
    <property type="match status" value="1"/>
</dbReference>
<evidence type="ECO:0000313" key="8">
    <source>
        <dbReference type="Proteomes" id="UP001245561"/>
    </source>
</evidence>
<sequence length="669" mass="74230">MSTLLGYMQGDEGDEGEEGEEGEEGVEGVESKKSMFDRQIAAFDKEGFGANKAAELTNKYINEELLPGEADQAFVVYTVGTTINDIGKVKTYVEKAENISAENTFVVQSEEEDSKWVDYGITDEDNYFFNNNVSGDIVEAMIDALISKMVINDLELVDELSEYFEFVSIPESEEDGPKFSKDGGKFTVTDIELISSEPDEDENVHYSWSTTILVKAKDKFIGADVVPTNEGNDSGLKFPGEATIQNFDIVDGEGKPYNINTPYVDVKLLKPITLETDETILLNQAAKDIDEITSDWCKDESIWSSNCDAMGIDPTHEVTKDFHEDYERYPREDKTYTADHTITAGTGGEGAAIDYVANYGTTEFDIKNLEPDAYPRSNQHVRPVIHNVEVLTTKLTIDKTLDGRELPEGFTPSFRLELVETEEPIENVEYDKKVTVPEDLIFTDLGVGTYELSEQLKELDGIKSAGPWTVVITEKAKQYPEDPPMFEIVIDNATKLTDPFIFELNNETKGLAIDVLKLDEHTKKPISGVEFTIQDATGDSIASGSTDATGKLIFENDPLLKVNETYTLTETSAPKDYVILSKEILFTIDLNGKIHVTEGAGEYTSISDNKSEDTNNLLFEITVFNKPKGLLPATGGPGRRVFMLTALILLLCAMGISVYYGYRNRKGAK</sequence>
<keyword evidence="2" id="KW-0964">Secreted</keyword>
<dbReference type="InterPro" id="IPR041033">
    <property type="entry name" value="SpaA_PFL_dom_1"/>
</dbReference>
<dbReference type="RefSeq" id="WP_311859471.1">
    <property type="nucleotide sequence ID" value="NZ_JARPYT010000010.1"/>
</dbReference>
<keyword evidence="3" id="KW-0732">Signal</keyword>
<keyword evidence="5" id="KW-0472">Membrane</keyword>
<feature type="compositionally biased region" description="Acidic residues" evidence="4">
    <location>
        <begin position="11"/>
        <end position="27"/>
    </location>
</feature>
<accession>A0AAW8TGR1</accession>
<feature type="transmembrane region" description="Helical" evidence="5">
    <location>
        <begin position="641"/>
        <end position="662"/>
    </location>
</feature>
<evidence type="ECO:0000256" key="3">
    <source>
        <dbReference type="ARBA" id="ARBA00022729"/>
    </source>
</evidence>
<organism evidence="7 8">
    <name type="scientific">Enterococcus dongliensis</name>
    <dbReference type="NCBI Taxonomy" id="2559925"/>
    <lineage>
        <taxon>Bacteria</taxon>
        <taxon>Bacillati</taxon>
        <taxon>Bacillota</taxon>
        <taxon>Bacilli</taxon>
        <taxon>Lactobacillales</taxon>
        <taxon>Enterococcaceae</taxon>
        <taxon>Enterococcus</taxon>
    </lineage>
</organism>
<evidence type="ECO:0000256" key="5">
    <source>
        <dbReference type="SAM" id="Phobius"/>
    </source>
</evidence>
<feature type="domain" description="SpaA-like prealbumin fold" evidence="6">
    <location>
        <begin position="513"/>
        <end position="596"/>
    </location>
</feature>
<evidence type="ECO:0000259" key="6">
    <source>
        <dbReference type="Pfam" id="PF17802"/>
    </source>
</evidence>
<reference evidence="7" key="1">
    <citation type="submission" date="2023-03" db="EMBL/GenBank/DDBJ databases">
        <authorList>
            <person name="Shen W."/>
            <person name="Cai J."/>
        </authorList>
    </citation>
    <scope>NUCLEOTIDE SEQUENCE</scope>
    <source>
        <strain evidence="7">P55-2</strain>
    </source>
</reference>
<dbReference type="Proteomes" id="UP001245561">
    <property type="component" value="Unassembled WGS sequence"/>
</dbReference>
<dbReference type="PANTHER" id="PTHR36108:SF13">
    <property type="entry name" value="COLOSSIN-B-RELATED"/>
    <property type="match status" value="1"/>
</dbReference>
<comment type="similarity">
    <text evidence="1">Belongs to the serine-aspartate repeat-containing protein (SDr) family.</text>
</comment>
<gene>
    <name evidence="7" type="ORF">P7D36_08130</name>
</gene>
<evidence type="ECO:0000313" key="7">
    <source>
        <dbReference type="EMBL" id="MDT2637474.1"/>
    </source>
</evidence>
<dbReference type="EMBL" id="JARPYT010000010">
    <property type="protein sequence ID" value="MDT2637474.1"/>
    <property type="molecule type" value="Genomic_DNA"/>
</dbReference>
<comment type="caution">
    <text evidence="7">The sequence shown here is derived from an EMBL/GenBank/DDBJ whole genome shotgun (WGS) entry which is preliminary data.</text>
</comment>
<keyword evidence="5" id="KW-1133">Transmembrane helix</keyword>
<proteinExistence type="inferred from homology"/>
<evidence type="ECO:0000256" key="4">
    <source>
        <dbReference type="SAM" id="MobiDB-lite"/>
    </source>
</evidence>
<keyword evidence="5" id="KW-0812">Transmembrane</keyword>
<dbReference type="InterPro" id="IPR013783">
    <property type="entry name" value="Ig-like_fold"/>
</dbReference>
<name>A0AAW8TGR1_9ENTE</name>
<protein>
    <submittedName>
        <fullName evidence="7">Prealbumin-like fold domain-containing protein</fullName>
    </submittedName>
</protein>
<evidence type="ECO:0000256" key="1">
    <source>
        <dbReference type="ARBA" id="ARBA00007257"/>
    </source>
</evidence>
<dbReference type="PANTHER" id="PTHR36108">
    <property type="entry name" value="COLOSSIN-B-RELATED"/>
    <property type="match status" value="1"/>
</dbReference>
<dbReference type="Gene3D" id="2.60.40.10">
    <property type="entry name" value="Immunoglobulins"/>
    <property type="match status" value="1"/>
</dbReference>
<evidence type="ECO:0000256" key="2">
    <source>
        <dbReference type="ARBA" id="ARBA00022525"/>
    </source>
</evidence>